<feature type="region of interest" description="Disordered" evidence="1">
    <location>
        <begin position="1"/>
        <end position="141"/>
    </location>
</feature>
<protein>
    <recommendedName>
        <fullName evidence="2">PsbP C-terminal domain-containing protein</fullName>
    </recommendedName>
</protein>
<proteinExistence type="predicted"/>
<evidence type="ECO:0000313" key="4">
    <source>
        <dbReference type="Proteomes" id="UP000015105"/>
    </source>
</evidence>
<feature type="compositionally biased region" description="Pro residues" evidence="1">
    <location>
        <begin position="39"/>
        <end position="51"/>
    </location>
</feature>
<dbReference type="Gene3D" id="3.40.1000.10">
    <property type="entry name" value="Mog1/PsbP, alpha/beta/alpha sandwich"/>
    <property type="match status" value="1"/>
</dbReference>
<dbReference type="InterPro" id="IPR016123">
    <property type="entry name" value="Mog1/PsbP_a/b/a-sand"/>
</dbReference>
<dbReference type="EnsemblPlants" id="AET3Gv20942500.3">
    <property type="protein sequence ID" value="AET3Gv20942500.3"/>
    <property type="gene ID" value="AET3Gv20942500"/>
</dbReference>
<dbReference type="SUPFAM" id="SSF55724">
    <property type="entry name" value="Mog1p/PsbP-like"/>
    <property type="match status" value="1"/>
</dbReference>
<dbReference type="GO" id="GO:0015979">
    <property type="term" value="P:photosynthesis"/>
    <property type="evidence" value="ECO:0007669"/>
    <property type="project" value="InterPro"/>
</dbReference>
<reference evidence="4" key="2">
    <citation type="journal article" date="2017" name="Nat. Plants">
        <title>The Aegilops tauschii genome reveals multiple impacts of transposons.</title>
        <authorList>
            <person name="Zhao G."/>
            <person name="Zou C."/>
            <person name="Li K."/>
            <person name="Wang K."/>
            <person name="Li T."/>
            <person name="Gao L."/>
            <person name="Zhang X."/>
            <person name="Wang H."/>
            <person name="Yang Z."/>
            <person name="Liu X."/>
            <person name="Jiang W."/>
            <person name="Mao L."/>
            <person name="Kong X."/>
            <person name="Jiao Y."/>
            <person name="Jia J."/>
        </authorList>
    </citation>
    <scope>NUCLEOTIDE SEQUENCE [LARGE SCALE GENOMIC DNA]</scope>
    <source>
        <strain evidence="4">cv. AL8/78</strain>
    </source>
</reference>
<dbReference type="InterPro" id="IPR002683">
    <property type="entry name" value="PsbP_C"/>
</dbReference>
<dbReference type="GO" id="GO:0009654">
    <property type="term" value="C:photosystem II oxygen evolving complex"/>
    <property type="evidence" value="ECO:0007669"/>
    <property type="project" value="InterPro"/>
</dbReference>
<dbReference type="GO" id="GO:0005509">
    <property type="term" value="F:calcium ion binding"/>
    <property type="evidence" value="ECO:0007669"/>
    <property type="project" value="InterPro"/>
</dbReference>
<reference evidence="3" key="3">
    <citation type="journal article" date="2017" name="Nature">
        <title>Genome sequence of the progenitor of the wheat D genome Aegilops tauschii.</title>
        <authorList>
            <person name="Luo M.C."/>
            <person name="Gu Y.Q."/>
            <person name="Puiu D."/>
            <person name="Wang H."/>
            <person name="Twardziok S.O."/>
            <person name="Deal K.R."/>
            <person name="Huo N."/>
            <person name="Zhu T."/>
            <person name="Wang L."/>
            <person name="Wang Y."/>
            <person name="McGuire P.E."/>
            <person name="Liu S."/>
            <person name="Long H."/>
            <person name="Ramasamy R.K."/>
            <person name="Rodriguez J.C."/>
            <person name="Van S.L."/>
            <person name="Yuan L."/>
            <person name="Wang Z."/>
            <person name="Xia Z."/>
            <person name="Xiao L."/>
            <person name="Anderson O.D."/>
            <person name="Ouyang S."/>
            <person name="Liang Y."/>
            <person name="Zimin A.V."/>
            <person name="Pertea G."/>
            <person name="Qi P."/>
            <person name="Bennetzen J.L."/>
            <person name="Dai X."/>
            <person name="Dawson M.W."/>
            <person name="Muller H.G."/>
            <person name="Kugler K."/>
            <person name="Rivarola-Duarte L."/>
            <person name="Spannagl M."/>
            <person name="Mayer K.F.X."/>
            <person name="Lu F.H."/>
            <person name="Bevan M.W."/>
            <person name="Leroy P."/>
            <person name="Li P."/>
            <person name="You F.M."/>
            <person name="Sun Q."/>
            <person name="Liu Z."/>
            <person name="Lyons E."/>
            <person name="Wicker T."/>
            <person name="Salzberg S.L."/>
            <person name="Devos K.M."/>
            <person name="Dvorak J."/>
        </authorList>
    </citation>
    <scope>NUCLEOTIDE SEQUENCE [LARGE SCALE GENOMIC DNA]</scope>
    <source>
        <strain evidence="3">cv. AL8/78</strain>
    </source>
</reference>
<dbReference type="AlphaFoldDB" id="A0A453GAS4"/>
<organism evidence="3 4">
    <name type="scientific">Aegilops tauschii subsp. strangulata</name>
    <name type="common">Goatgrass</name>
    <dbReference type="NCBI Taxonomy" id="200361"/>
    <lineage>
        <taxon>Eukaryota</taxon>
        <taxon>Viridiplantae</taxon>
        <taxon>Streptophyta</taxon>
        <taxon>Embryophyta</taxon>
        <taxon>Tracheophyta</taxon>
        <taxon>Spermatophyta</taxon>
        <taxon>Magnoliopsida</taxon>
        <taxon>Liliopsida</taxon>
        <taxon>Poales</taxon>
        <taxon>Poaceae</taxon>
        <taxon>BOP clade</taxon>
        <taxon>Pooideae</taxon>
        <taxon>Triticodae</taxon>
        <taxon>Triticeae</taxon>
        <taxon>Triticinae</taxon>
        <taxon>Aegilops</taxon>
    </lineage>
</organism>
<feature type="compositionally biased region" description="Basic residues" evidence="1">
    <location>
        <begin position="52"/>
        <end position="65"/>
    </location>
</feature>
<feature type="compositionally biased region" description="Pro residues" evidence="1">
    <location>
        <begin position="1"/>
        <end position="19"/>
    </location>
</feature>
<dbReference type="Proteomes" id="UP000015105">
    <property type="component" value="Chromosome 3D"/>
</dbReference>
<dbReference type="STRING" id="200361.A0A453GAS4"/>
<dbReference type="GO" id="GO:0019898">
    <property type="term" value="C:extrinsic component of membrane"/>
    <property type="evidence" value="ECO:0007669"/>
    <property type="project" value="InterPro"/>
</dbReference>
<evidence type="ECO:0000256" key="1">
    <source>
        <dbReference type="SAM" id="MobiDB-lite"/>
    </source>
</evidence>
<dbReference type="PANTHER" id="PTHR31407">
    <property type="match status" value="1"/>
</dbReference>
<dbReference type="PANTHER" id="PTHR31407:SF4">
    <property type="entry name" value="PSBP-LIKE PROTEIN 1, CHLOROPLASTIC"/>
    <property type="match status" value="1"/>
</dbReference>
<dbReference type="Pfam" id="PF01789">
    <property type="entry name" value="PsbP"/>
    <property type="match status" value="1"/>
</dbReference>
<feature type="domain" description="PsbP C-terminal" evidence="2">
    <location>
        <begin position="193"/>
        <end position="254"/>
    </location>
</feature>
<evidence type="ECO:0000259" key="2">
    <source>
        <dbReference type="Pfam" id="PF01789"/>
    </source>
</evidence>
<sequence>RIPPLSPDPLPPPPPPPPIHFMSMTQIPSSLPRSTPSLTPSPSPAPPPLPSRPRRPVPSRPRRHAPFTASLLPLTVPDPPLDLRSHRAPPLPPLSLPHLEAPASHHRTRAAEWQGSPRRRRSRPWPAPTPQPRGIKPGPSVRDLLIPPRPWPRPSFPDRQDAGADATLRHRQGHGAGQPQQRYCTVAAADGKFMPVIDRKAGYSFVCPFGWQEVSVQGQDKVYEDVIEPLESVSINMTPVTKEDIRNLSPPDPAVREWTSRLLCTTPMTSSTTSARRCCAAVQPRFAAAAPLLARSARTNLKCEAMKPSAKPRCLTCERFVYFV</sequence>
<accession>A0A453GAS4</accession>
<evidence type="ECO:0000313" key="3">
    <source>
        <dbReference type="EnsemblPlants" id="AET3Gv20942500.3"/>
    </source>
</evidence>
<reference evidence="3" key="4">
    <citation type="submission" date="2019-03" db="UniProtKB">
        <authorList>
            <consortium name="EnsemblPlants"/>
        </authorList>
    </citation>
    <scope>IDENTIFICATION</scope>
</reference>
<feature type="compositionally biased region" description="Low complexity" evidence="1">
    <location>
        <begin position="28"/>
        <end position="38"/>
    </location>
</feature>
<keyword evidence="4" id="KW-1185">Reference proteome</keyword>
<dbReference type="Gramene" id="AET3Gv20942500.3">
    <property type="protein sequence ID" value="AET3Gv20942500.3"/>
    <property type="gene ID" value="AET3Gv20942500"/>
</dbReference>
<name>A0A453GAS4_AEGTS</name>
<reference evidence="4" key="1">
    <citation type="journal article" date="2014" name="Science">
        <title>Ancient hybridizations among the ancestral genomes of bread wheat.</title>
        <authorList>
            <consortium name="International Wheat Genome Sequencing Consortium,"/>
            <person name="Marcussen T."/>
            <person name="Sandve S.R."/>
            <person name="Heier L."/>
            <person name="Spannagl M."/>
            <person name="Pfeifer M."/>
            <person name="Jakobsen K.S."/>
            <person name="Wulff B.B."/>
            <person name="Steuernagel B."/>
            <person name="Mayer K.F."/>
            <person name="Olsen O.A."/>
        </authorList>
    </citation>
    <scope>NUCLEOTIDE SEQUENCE [LARGE SCALE GENOMIC DNA]</scope>
    <source>
        <strain evidence="4">cv. AL8/78</strain>
    </source>
</reference>
<reference evidence="3" key="5">
    <citation type="journal article" date="2021" name="G3 (Bethesda)">
        <title>Aegilops tauschii genome assembly Aet v5.0 features greater sequence contiguity and improved annotation.</title>
        <authorList>
            <person name="Wang L."/>
            <person name="Zhu T."/>
            <person name="Rodriguez J.C."/>
            <person name="Deal K.R."/>
            <person name="Dubcovsky J."/>
            <person name="McGuire P.E."/>
            <person name="Lux T."/>
            <person name="Spannagl M."/>
            <person name="Mayer K.F.X."/>
            <person name="Baldrich P."/>
            <person name="Meyers B.C."/>
            <person name="Huo N."/>
            <person name="Gu Y.Q."/>
            <person name="Zhou H."/>
            <person name="Devos K.M."/>
            <person name="Bennetzen J.L."/>
            <person name="Unver T."/>
            <person name="Budak H."/>
            <person name="Gulick P.J."/>
            <person name="Galiba G."/>
            <person name="Kalapos B."/>
            <person name="Nelson D.R."/>
            <person name="Li P."/>
            <person name="You F.M."/>
            <person name="Luo M.C."/>
            <person name="Dvorak J."/>
        </authorList>
    </citation>
    <scope>NUCLEOTIDE SEQUENCE [LARGE SCALE GENOMIC DNA]</scope>
    <source>
        <strain evidence="3">cv. AL8/78</strain>
    </source>
</reference>